<dbReference type="Proteomes" id="UP000230802">
    <property type="component" value="Unassembled WGS sequence"/>
</dbReference>
<accession>A0A2H0C348</accession>
<protein>
    <submittedName>
        <fullName evidence="2">Uncharacterized protein</fullName>
    </submittedName>
</protein>
<dbReference type="AlphaFoldDB" id="A0A2H0C348"/>
<feature type="transmembrane region" description="Helical" evidence="1">
    <location>
        <begin position="45"/>
        <end position="65"/>
    </location>
</feature>
<proteinExistence type="predicted"/>
<name>A0A2H0C348_9BACT</name>
<keyword evidence="1" id="KW-1133">Transmembrane helix</keyword>
<comment type="caution">
    <text evidence="2">The sequence shown here is derived from an EMBL/GenBank/DDBJ whole genome shotgun (WGS) entry which is preliminary data.</text>
</comment>
<feature type="transmembrane region" description="Helical" evidence="1">
    <location>
        <begin position="71"/>
        <end position="96"/>
    </location>
</feature>
<dbReference type="EMBL" id="PCTD01000135">
    <property type="protein sequence ID" value="PIP64332.1"/>
    <property type="molecule type" value="Genomic_DNA"/>
</dbReference>
<sequence>MNEENLNLVKEEFDKDRKLWTDIVLQRIFYYGDLKIKIAEREFQFALFLTTISVAFLALILPLISNFGYKISNIVIFGFLISSALGFIRIILSIIFDKKEVPKDEKFELDYFQKCQKLAVEIYDSALNQIVNDEKIKEYFGLGKNARNLAFQREKEKRLPNKILSIIYYLFLLSFIIGFISLFYEIIHYL</sequence>
<evidence type="ECO:0000256" key="1">
    <source>
        <dbReference type="SAM" id="Phobius"/>
    </source>
</evidence>
<evidence type="ECO:0000313" key="3">
    <source>
        <dbReference type="Proteomes" id="UP000230802"/>
    </source>
</evidence>
<reference evidence="2 3" key="1">
    <citation type="submission" date="2017-09" db="EMBL/GenBank/DDBJ databases">
        <title>Depth-based differentiation of microbial function through sediment-hosted aquifers and enrichment of novel symbionts in the deep terrestrial subsurface.</title>
        <authorList>
            <person name="Probst A.J."/>
            <person name="Ladd B."/>
            <person name="Jarett J.K."/>
            <person name="Geller-Mcgrath D.E."/>
            <person name="Sieber C.M."/>
            <person name="Emerson J.B."/>
            <person name="Anantharaman K."/>
            <person name="Thomas B.C."/>
            <person name="Malmstrom R."/>
            <person name="Stieglmeier M."/>
            <person name="Klingl A."/>
            <person name="Woyke T."/>
            <person name="Ryan C.M."/>
            <person name="Banfield J.F."/>
        </authorList>
    </citation>
    <scope>NUCLEOTIDE SEQUENCE [LARGE SCALE GENOMIC DNA]</scope>
    <source>
        <strain evidence="2">CG22_combo_CG10-13_8_21_14_all_33_16</strain>
    </source>
</reference>
<keyword evidence="1" id="KW-0812">Transmembrane</keyword>
<gene>
    <name evidence="2" type="ORF">COW96_03130</name>
</gene>
<keyword evidence="1" id="KW-0472">Membrane</keyword>
<evidence type="ECO:0000313" key="2">
    <source>
        <dbReference type="EMBL" id="PIP64332.1"/>
    </source>
</evidence>
<feature type="transmembrane region" description="Helical" evidence="1">
    <location>
        <begin position="163"/>
        <end position="184"/>
    </location>
</feature>
<organism evidence="2 3">
    <name type="scientific">Candidatus Roizmanbacteria bacterium CG22_combo_CG10-13_8_21_14_all_33_16</name>
    <dbReference type="NCBI Taxonomy" id="1974859"/>
    <lineage>
        <taxon>Bacteria</taxon>
        <taxon>Candidatus Roizmaniibacteriota</taxon>
    </lineage>
</organism>